<sequence>MSTSDPLCPTQSHAPLEKEFSSNSASGMGLHLQTVKNLQGPLEIESHRVQNLQAENQTLKQGKQQACEDRLCLSKENAHLLAEFEKKTQHCEDNTRFIYRLIEEKNRICEDRDREDAHFQDNMAVLIHEKEELGEKLEGLQASFLATLEFQLGRSKIGAHCWNWDDEFEDWTPVVILRGHPLPPIIFVDVDPRLLVDSEVTRKDIWSEYTVGFGNQISGRELNRYWGSRWYQWKGEGTVLSAWYVDFALEASRRRKLAHLIEELCAQKGSRWTPSKVLSYLDEEFPLSGTTKGLALRDFLNNLMTKGGFLNVKRKAKEYLHRKRAPL</sequence>
<name>A0A0W0GBY1_MONRR</name>
<feature type="coiled-coil region" evidence="1">
    <location>
        <begin position="42"/>
        <end position="69"/>
    </location>
</feature>
<reference evidence="3 4" key="1">
    <citation type="submission" date="2015-12" db="EMBL/GenBank/DDBJ databases">
        <title>Draft genome sequence of Moniliophthora roreri, the causal agent of frosty pod rot of cacao.</title>
        <authorList>
            <person name="Aime M.C."/>
            <person name="Diaz-Valderrama J.R."/>
            <person name="Kijpornyongpan T."/>
            <person name="Phillips-Mora W."/>
        </authorList>
    </citation>
    <scope>NUCLEOTIDE SEQUENCE [LARGE SCALE GENOMIC DNA]</scope>
    <source>
        <strain evidence="3 4">MCA 2952</strain>
    </source>
</reference>
<protein>
    <submittedName>
        <fullName evidence="3">Uncharacterized protein</fullName>
    </submittedName>
</protein>
<gene>
    <name evidence="3" type="ORF">WG66_1386</name>
</gene>
<evidence type="ECO:0000313" key="4">
    <source>
        <dbReference type="Proteomes" id="UP000054988"/>
    </source>
</evidence>
<feature type="compositionally biased region" description="Polar residues" evidence="2">
    <location>
        <begin position="1"/>
        <end position="13"/>
    </location>
</feature>
<evidence type="ECO:0000313" key="3">
    <source>
        <dbReference type="EMBL" id="KTB46039.1"/>
    </source>
</evidence>
<evidence type="ECO:0000256" key="2">
    <source>
        <dbReference type="SAM" id="MobiDB-lite"/>
    </source>
</evidence>
<dbReference type="AlphaFoldDB" id="A0A0W0GBY1"/>
<comment type="caution">
    <text evidence="3">The sequence shown here is derived from an EMBL/GenBank/DDBJ whole genome shotgun (WGS) entry which is preliminary data.</text>
</comment>
<accession>A0A0W0GBY1</accession>
<organism evidence="3 4">
    <name type="scientific">Moniliophthora roreri</name>
    <name type="common">Frosty pod rot fungus</name>
    <name type="synonym">Monilia roreri</name>
    <dbReference type="NCBI Taxonomy" id="221103"/>
    <lineage>
        <taxon>Eukaryota</taxon>
        <taxon>Fungi</taxon>
        <taxon>Dikarya</taxon>
        <taxon>Basidiomycota</taxon>
        <taxon>Agaricomycotina</taxon>
        <taxon>Agaricomycetes</taxon>
        <taxon>Agaricomycetidae</taxon>
        <taxon>Agaricales</taxon>
        <taxon>Marasmiineae</taxon>
        <taxon>Marasmiaceae</taxon>
        <taxon>Moniliophthora</taxon>
    </lineage>
</organism>
<dbReference type="Proteomes" id="UP000054988">
    <property type="component" value="Unassembled WGS sequence"/>
</dbReference>
<dbReference type="EMBL" id="LATX01000517">
    <property type="protein sequence ID" value="KTB46039.1"/>
    <property type="molecule type" value="Genomic_DNA"/>
</dbReference>
<evidence type="ECO:0000256" key="1">
    <source>
        <dbReference type="SAM" id="Coils"/>
    </source>
</evidence>
<keyword evidence="1" id="KW-0175">Coiled coil</keyword>
<proteinExistence type="predicted"/>
<feature type="region of interest" description="Disordered" evidence="2">
    <location>
        <begin position="1"/>
        <end position="24"/>
    </location>
</feature>